<dbReference type="InterPro" id="IPR008927">
    <property type="entry name" value="6-PGluconate_DH-like_C_sf"/>
</dbReference>
<evidence type="ECO:0000256" key="1">
    <source>
        <dbReference type="ARBA" id="ARBA00007964"/>
    </source>
</evidence>
<dbReference type="GO" id="GO:0004665">
    <property type="term" value="F:prephenate dehydrogenase (NADP+) activity"/>
    <property type="evidence" value="ECO:0007669"/>
    <property type="project" value="InterPro"/>
</dbReference>
<keyword evidence="2" id="KW-0560">Oxidoreductase</keyword>
<feature type="domain" description="Prephenate/arogenate dehydrogenase" evidence="3">
    <location>
        <begin position="4"/>
        <end position="277"/>
    </location>
</feature>
<comment type="similarity">
    <text evidence="1">Belongs to the prephenate/arogenate dehydrogenase family.</text>
</comment>
<dbReference type="InterPro" id="IPR003099">
    <property type="entry name" value="Prephen_DH"/>
</dbReference>
<dbReference type="PANTHER" id="PTHR21363">
    <property type="entry name" value="PREPHENATE DEHYDROGENASE"/>
    <property type="match status" value="1"/>
</dbReference>
<dbReference type="Gene3D" id="1.10.3660.10">
    <property type="entry name" value="6-phosphogluconate dehydrogenase C-terminal like domain"/>
    <property type="match status" value="1"/>
</dbReference>
<dbReference type="InterPro" id="IPR046826">
    <property type="entry name" value="PDH_N"/>
</dbReference>
<dbReference type="SUPFAM" id="SSF48179">
    <property type="entry name" value="6-phosphogluconate dehydrogenase C-terminal domain-like"/>
    <property type="match status" value="1"/>
</dbReference>
<gene>
    <name evidence="4" type="ORF">CFP71_13685</name>
</gene>
<dbReference type="Pfam" id="PF02153">
    <property type="entry name" value="PDH_N"/>
    <property type="match status" value="1"/>
</dbReference>
<dbReference type="OrthoDB" id="9802008at2"/>
<keyword evidence="5" id="KW-1185">Reference proteome</keyword>
<dbReference type="PROSITE" id="PS51176">
    <property type="entry name" value="PDH_ADH"/>
    <property type="match status" value="1"/>
</dbReference>
<dbReference type="Proteomes" id="UP000215223">
    <property type="component" value="Unassembled WGS sequence"/>
</dbReference>
<dbReference type="NCBIfam" id="NF005112">
    <property type="entry name" value="PRK06545.2-4"/>
    <property type="match status" value="1"/>
</dbReference>
<dbReference type="InterPro" id="IPR050812">
    <property type="entry name" value="Preph/Arog_dehydrog"/>
</dbReference>
<dbReference type="InterPro" id="IPR046825">
    <property type="entry name" value="PDH_C"/>
</dbReference>
<dbReference type="GO" id="GO:0006571">
    <property type="term" value="P:tyrosine biosynthetic process"/>
    <property type="evidence" value="ECO:0007669"/>
    <property type="project" value="InterPro"/>
</dbReference>
<proteinExistence type="inferred from homology"/>
<dbReference type="InterPro" id="IPR036291">
    <property type="entry name" value="NAD(P)-bd_dom_sf"/>
</dbReference>
<dbReference type="AlphaFoldDB" id="A0A229SBQ8"/>
<name>A0A229SBQ8_9PSEU</name>
<evidence type="ECO:0000259" key="3">
    <source>
        <dbReference type="PROSITE" id="PS51176"/>
    </source>
</evidence>
<dbReference type="RefSeq" id="WP_093934229.1">
    <property type="nucleotide sequence ID" value="NZ_NMQT01000045.1"/>
</dbReference>
<evidence type="ECO:0000313" key="4">
    <source>
        <dbReference type="EMBL" id="OXM56346.1"/>
    </source>
</evidence>
<dbReference type="Gene3D" id="3.40.50.720">
    <property type="entry name" value="NAD(P)-binding Rossmann-like Domain"/>
    <property type="match status" value="1"/>
</dbReference>
<evidence type="ECO:0000313" key="5">
    <source>
        <dbReference type="Proteomes" id="UP000215223"/>
    </source>
</evidence>
<reference evidence="4 5" key="1">
    <citation type="submission" date="2017-07" db="EMBL/GenBank/DDBJ databases">
        <title>Amycolatopsis thailandensis Genome sequencing and assembly.</title>
        <authorList>
            <person name="Kaur N."/>
            <person name="Mayilraj S."/>
        </authorList>
    </citation>
    <scope>NUCLEOTIDE SEQUENCE [LARGE SCALE GENOMIC DNA]</scope>
    <source>
        <strain evidence="4 5">JCM 16380</strain>
    </source>
</reference>
<dbReference type="GO" id="GO:0008977">
    <property type="term" value="F:prephenate dehydrogenase (NAD+) activity"/>
    <property type="evidence" value="ECO:0007669"/>
    <property type="project" value="InterPro"/>
</dbReference>
<dbReference type="SUPFAM" id="SSF51735">
    <property type="entry name" value="NAD(P)-binding Rossmann-fold domains"/>
    <property type="match status" value="1"/>
</dbReference>
<comment type="caution">
    <text evidence="4">The sequence shown here is derived from an EMBL/GenBank/DDBJ whole genome shotgun (WGS) entry which is preliminary data.</text>
</comment>
<protein>
    <submittedName>
        <fullName evidence="4">Prephenate dehydrogenase</fullName>
    </submittedName>
</protein>
<evidence type="ECO:0000256" key="2">
    <source>
        <dbReference type="ARBA" id="ARBA00023002"/>
    </source>
</evidence>
<dbReference type="PANTHER" id="PTHR21363:SF0">
    <property type="entry name" value="PREPHENATE DEHYDROGENASE [NADP(+)]"/>
    <property type="match status" value="1"/>
</dbReference>
<dbReference type="GO" id="GO:0070403">
    <property type="term" value="F:NAD+ binding"/>
    <property type="evidence" value="ECO:0007669"/>
    <property type="project" value="InterPro"/>
</dbReference>
<sequence>MSIEKALVVGTGLVGTSAALALRAKGVEVCLSDIDEQAVALARELGAGREWSGEEVDLALLAVPPHLVGERLAELQKQGVARVYTDVASVKAGPIADAERLGCDLTSYVPGHPLAGRERSGPSAARAELFDGRAWALCPGPGTGADAMRLVRELVSLCGAKAVTVGADEHDSAVALVSHAPHVAASAVAASLASGDDVAISLAGQGLRDVTRIAAGSPLLWQRILAGNAVAVAEVLDRVAADLAAAATALRSGELDDLTDLLRRGVDGQARISVPGA</sequence>
<dbReference type="EMBL" id="NMQT01000045">
    <property type="protein sequence ID" value="OXM56346.1"/>
    <property type="molecule type" value="Genomic_DNA"/>
</dbReference>
<organism evidence="4 5">
    <name type="scientific">Amycolatopsis thailandensis</name>
    <dbReference type="NCBI Taxonomy" id="589330"/>
    <lineage>
        <taxon>Bacteria</taxon>
        <taxon>Bacillati</taxon>
        <taxon>Actinomycetota</taxon>
        <taxon>Actinomycetes</taxon>
        <taxon>Pseudonocardiales</taxon>
        <taxon>Pseudonocardiaceae</taxon>
        <taxon>Amycolatopsis</taxon>
    </lineage>
</organism>
<accession>A0A229SBQ8</accession>
<dbReference type="Pfam" id="PF20463">
    <property type="entry name" value="PDH_C"/>
    <property type="match status" value="1"/>
</dbReference>